<sequence length="322" mass="36332">MNQHTTVLIIATLLFLKCNAIETSQKSTNFLIFGHGGSPKTACENTLLSFHNAMREGANALEMDITISKDFIPFLSHDTDPKSPISTARRLGVGVPGICRPYISTLLERRSCFEMTFEEVQKYWTYTGPVAQENNIIPSFEDFAREMSSYNNLLVIYLDIKIPEKHLDVYLRKLINSVLNSAQTHQLRAKILWGLSSTKAVSIIQDESEIHKIPLEVNYSVEFVTKLPHDHKAVDKAIQVGTSFASPGEAFVKSVVFWYLKFITSRDVLKRDEHFSETGKYIGIISWTIDDQDQAKWLIKKGVDGIITNNVSSILNAIKSTK</sequence>
<dbReference type="PANTHER" id="PTHR46211:SF14">
    <property type="entry name" value="GLYCEROPHOSPHODIESTER PHOSPHODIESTERASE"/>
    <property type="match status" value="1"/>
</dbReference>
<evidence type="ECO:0000313" key="4">
    <source>
        <dbReference type="Proteomes" id="UP001431209"/>
    </source>
</evidence>
<dbReference type="SUPFAM" id="SSF51695">
    <property type="entry name" value="PLC-like phosphodiesterases"/>
    <property type="match status" value="1"/>
</dbReference>
<name>A0AAW2YPJ7_9EUKA</name>
<dbReference type="EMBL" id="JAOPGA020000428">
    <property type="protein sequence ID" value="KAL0478559.1"/>
    <property type="molecule type" value="Genomic_DNA"/>
</dbReference>
<dbReference type="PROSITE" id="PS51704">
    <property type="entry name" value="GP_PDE"/>
    <property type="match status" value="1"/>
</dbReference>
<comment type="caution">
    <text evidence="3">The sequence shown here is derived from an EMBL/GenBank/DDBJ whole genome shotgun (WGS) entry which is preliminary data.</text>
</comment>
<reference evidence="3 4" key="1">
    <citation type="submission" date="2024-03" db="EMBL/GenBank/DDBJ databases">
        <title>The Acrasis kona genome and developmental transcriptomes reveal deep origins of eukaryotic multicellular pathways.</title>
        <authorList>
            <person name="Sheikh S."/>
            <person name="Fu C.-J."/>
            <person name="Brown M.W."/>
            <person name="Baldauf S.L."/>
        </authorList>
    </citation>
    <scope>NUCLEOTIDE SEQUENCE [LARGE SCALE GENOMIC DNA]</scope>
    <source>
        <strain evidence="3 4">ATCC MYA-3509</strain>
    </source>
</reference>
<evidence type="ECO:0000259" key="2">
    <source>
        <dbReference type="PROSITE" id="PS51704"/>
    </source>
</evidence>
<keyword evidence="4" id="KW-1185">Reference proteome</keyword>
<evidence type="ECO:0000313" key="3">
    <source>
        <dbReference type="EMBL" id="KAL0478559.1"/>
    </source>
</evidence>
<proteinExistence type="predicted"/>
<feature type="signal peptide" evidence="1">
    <location>
        <begin position="1"/>
        <end position="20"/>
    </location>
</feature>
<dbReference type="Gene3D" id="3.20.20.190">
    <property type="entry name" value="Phosphatidylinositol (PI) phosphodiesterase"/>
    <property type="match status" value="1"/>
</dbReference>
<feature type="domain" description="GP-PDE" evidence="2">
    <location>
        <begin position="30"/>
        <end position="318"/>
    </location>
</feature>
<dbReference type="Pfam" id="PF03009">
    <property type="entry name" value="GDPD"/>
    <property type="match status" value="1"/>
</dbReference>
<organism evidence="3 4">
    <name type="scientific">Acrasis kona</name>
    <dbReference type="NCBI Taxonomy" id="1008807"/>
    <lineage>
        <taxon>Eukaryota</taxon>
        <taxon>Discoba</taxon>
        <taxon>Heterolobosea</taxon>
        <taxon>Tetramitia</taxon>
        <taxon>Eutetramitia</taxon>
        <taxon>Acrasidae</taxon>
        <taxon>Acrasis</taxon>
    </lineage>
</organism>
<feature type="chain" id="PRO_5043688533" description="GP-PDE domain-containing protein" evidence="1">
    <location>
        <begin position="21"/>
        <end position="322"/>
    </location>
</feature>
<dbReference type="PANTHER" id="PTHR46211">
    <property type="entry name" value="GLYCEROPHOSPHORYL DIESTER PHOSPHODIESTERASE"/>
    <property type="match status" value="1"/>
</dbReference>
<evidence type="ECO:0000256" key="1">
    <source>
        <dbReference type="SAM" id="SignalP"/>
    </source>
</evidence>
<dbReference type="GO" id="GO:0006629">
    <property type="term" value="P:lipid metabolic process"/>
    <property type="evidence" value="ECO:0007669"/>
    <property type="project" value="InterPro"/>
</dbReference>
<dbReference type="Proteomes" id="UP001431209">
    <property type="component" value="Unassembled WGS sequence"/>
</dbReference>
<dbReference type="InterPro" id="IPR017946">
    <property type="entry name" value="PLC-like_Pdiesterase_TIM-brl"/>
</dbReference>
<accession>A0AAW2YPJ7</accession>
<dbReference type="GO" id="GO:0008081">
    <property type="term" value="F:phosphoric diester hydrolase activity"/>
    <property type="evidence" value="ECO:0007669"/>
    <property type="project" value="InterPro"/>
</dbReference>
<gene>
    <name evidence="3" type="ORF">AKO1_004462</name>
</gene>
<protein>
    <recommendedName>
        <fullName evidence="2">GP-PDE domain-containing protein</fullName>
    </recommendedName>
</protein>
<keyword evidence="1" id="KW-0732">Signal</keyword>
<dbReference type="InterPro" id="IPR030395">
    <property type="entry name" value="GP_PDE_dom"/>
</dbReference>
<dbReference type="AlphaFoldDB" id="A0AAW2YPJ7"/>